<feature type="domain" description="GNAT-like C-terminal" evidence="1">
    <location>
        <begin position="28"/>
        <end position="74"/>
    </location>
</feature>
<accession>A0A6G5RB12</accession>
<dbReference type="Gene3D" id="3.40.630.120">
    <property type="match status" value="1"/>
</dbReference>
<evidence type="ECO:0000313" key="2">
    <source>
        <dbReference type="EMBL" id="QCD55288.1"/>
    </source>
</evidence>
<dbReference type="Pfam" id="PF18164">
    <property type="entry name" value="GNAT_C"/>
    <property type="match status" value="1"/>
</dbReference>
<protein>
    <recommendedName>
        <fullName evidence="1">GNAT-like C-terminal domain-containing protein</fullName>
    </recommendedName>
</protein>
<sequence>MRLLAECVEELVRDIGEFGVEVPLDARASPKPVRFVFEVPDLPVAGLPRRTSVERALADPLRAGRHWHIGHGWFPL</sequence>
<keyword evidence="3" id="KW-1185">Reference proteome</keyword>
<organism evidence="2 3">
    <name type="scientific">Streptomyces hawaiiensis</name>
    <dbReference type="NCBI Taxonomy" id="67305"/>
    <lineage>
        <taxon>Bacteria</taxon>
        <taxon>Bacillati</taxon>
        <taxon>Actinomycetota</taxon>
        <taxon>Actinomycetes</taxon>
        <taxon>Kitasatosporales</taxon>
        <taxon>Streptomycetaceae</taxon>
        <taxon>Streptomyces</taxon>
    </lineage>
</organism>
<proteinExistence type="predicted"/>
<dbReference type="AlphaFoldDB" id="A0A6G5RB12"/>
<dbReference type="InterPro" id="IPR041644">
    <property type="entry name" value="GNAT_C"/>
</dbReference>
<name>A0A6G5RB12_9ACTN</name>
<dbReference type="KEGG" id="shaw:CEB94_10740"/>
<evidence type="ECO:0000313" key="3">
    <source>
        <dbReference type="Proteomes" id="UP000495940"/>
    </source>
</evidence>
<dbReference type="EMBL" id="CP021978">
    <property type="protein sequence ID" value="QCD55288.1"/>
    <property type="molecule type" value="Genomic_DNA"/>
</dbReference>
<reference evidence="2 3" key="1">
    <citation type="submission" date="2017-06" db="EMBL/GenBank/DDBJ databases">
        <title>Complete Genome Sequence of Streptomyces hawaiiensis NRRL 15010 and insights into acyldepsipeptides biosynthesis.</title>
        <authorList>
            <person name="Mariita R.M."/>
            <person name="Sello J.K."/>
        </authorList>
    </citation>
    <scope>NUCLEOTIDE SEQUENCE [LARGE SCALE GENOMIC DNA]</scope>
    <source>
        <strain evidence="2 3">ATCC 12236</strain>
    </source>
</reference>
<evidence type="ECO:0000259" key="1">
    <source>
        <dbReference type="Pfam" id="PF18164"/>
    </source>
</evidence>
<dbReference type="Proteomes" id="UP000495940">
    <property type="component" value="Chromosome"/>
</dbReference>
<gene>
    <name evidence="2" type="ORF">CEB94_10740</name>
</gene>